<name>A0ABU6WPN8_9FABA</name>
<evidence type="ECO:0000313" key="2">
    <source>
        <dbReference type="Proteomes" id="UP001341840"/>
    </source>
</evidence>
<dbReference type="EMBL" id="JASCZI010182417">
    <property type="protein sequence ID" value="MED6187862.1"/>
    <property type="molecule type" value="Genomic_DNA"/>
</dbReference>
<accession>A0ABU6WPN8</accession>
<dbReference type="Proteomes" id="UP001341840">
    <property type="component" value="Unassembled WGS sequence"/>
</dbReference>
<organism evidence="1 2">
    <name type="scientific">Stylosanthes scabra</name>
    <dbReference type="NCBI Taxonomy" id="79078"/>
    <lineage>
        <taxon>Eukaryota</taxon>
        <taxon>Viridiplantae</taxon>
        <taxon>Streptophyta</taxon>
        <taxon>Embryophyta</taxon>
        <taxon>Tracheophyta</taxon>
        <taxon>Spermatophyta</taxon>
        <taxon>Magnoliopsida</taxon>
        <taxon>eudicotyledons</taxon>
        <taxon>Gunneridae</taxon>
        <taxon>Pentapetalae</taxon>
        <taxon>rosids</taxon>
        <taxon>fabids</taxon>
        <taxon>Fabales</taxon>
        <taxon>Fabaceae</taxon>
        <taxon>Papilionoideae</taxon>
        <taxon>50 kb inversion clade</taxon>
        <taxon>dalbergioids sensu lato</taxon>
        <taxon>Dalbergieae</taxon>
        <taxon>Pterocarpus clade</taxon>
        <taxon>Stylosanthes</taxon>
    </lineage>
</organism>
<evidence type="ECO:0000313" key="1">
    <source>
        <dbReference type="EMBL" id="MED6187862.1"/>
    </source>
</evidence>
<sequence length="175" mass="20704">MDLQYYNPDTQVGENTGWFWKNSYSGLYSASSGYAWLGKKLYDWNDQENWDYPKSREIWKRLPFGDSSHLNLMSWIHRSKNLTSVLFFVAIWWIWRNRNNDLFNNEEMWSSVDACASFMIFALVSYLEEESKKYRKLGIKKQRAPQVSYKSHLDQVRDLAKRDLAKCATSSPSSP</sequence>
<keyword evidence="2" id="KW-1185">Reference proteome</keyword>
<gene>
    <name evidence="1" type="ORF">PIB30_080520</name>
</gene>
<protein>
    <submittedName>
        <fullName evidence="1">Uncharacterized protein</fullName>
    </submittedName>
</protein>
<comment type="caution">
    <text evidence="1">The sequence shown here is derived from an EMBL/GenBank/DDBJ whole genome shotgun (WGS) entry which is preliminary data.</text>
</comment>
<proteinExistence type="predicted"/>
<reference evidence="1 2" key="1">
    <citation type="journal article" date="2023" name="Plants (Basel)">
        <title>Bridging the Gap: Combining Genomics and Transcriptomics Approaches to Understand Stylosanthes scabra, an Orphan Legume from the Brazilian Caatinga.</title>
        <authorList>
            <person name="Ferreira-Neto J.R.C."/>
            <person name="da Silva M.D."/>
            <person name="Binneck E."/>
            <person name="de Melo N.F."/>
            <person name="da Silva R.H."/>
            <person name="de Melo A.L.T.M."/>
            <person name="Pandolfi V."/>
            <person name="Bustamante F.O."/>
            <person name="Brasileiro-Vidal A.C."/>
            <person name="Benko-Iseppon A.M."/>
        </authorList>
    </citation>
    <scope>NUCLEOTIDE SEQUENCE [LARGE SCALE GENOMIC DNA]</scope>
    <source>
        <tissue evidence="1">Leaves</tissue>
    </source>
</reference>